<organism evidence="4 5">
    <name type="scientific">Parafannyhessea umbonata</name>
    <dbReference type="NCBI Taxonomy" id="604330"/>
    <lineage>
        <taxon>Bacteria</taxon>
        <taxon>Bacillati</taxon>
        <taxon>Actinomycetota</taxon>
        <taxon>Coriobacteriia</taxon>
        <taxon>Coriobacteriales</taxon>
        <taxon>Atopobiaceae</taxon>
        <taxon>Parafannyhessea</taxon>
    </lineage>
</organism>
<evidence type="ECO:0000256" key="1">
    <source>
        <dbReference type="SAM" id="Coils"/>
    </source>
</evidence>
<dbReference type="EMBL" id="JABAGR010000014">
    <property type="protein sequence ID" value="NMF26736.1"/>
    <property type="molecule type" value="Genomic_DNA"/>
</dbReference>
<name>A0A7X9TD22_9ACTN</name>
<evidence type="ECO:0000313" key="4">
    <source>
        <dbReference type="EMBL" id="NMF26736.1"/>
    </source>
</evidence>
<sequence>MLGQKQNVQSLHSTVLPEEELDGYRSEFDLALSDPDITNIAISGPFGAGKSTIVDSWERNHVQQGSSSSWVHVSLAEFEGEKERNLEGELINQLAYKLGNEASPKARFSVTRDAPILLDLLKSIFITIFIALTIALLRRNNALWSILSPLSSTLVSLAWVVCLAGIVYQIIRRNQIGRTFKRLKFLNAEVEMFDANSSKDAFDRYLDDIVYLLSTTGAEVVVFEDLDRFGNVSIFEKLRRANDLANARRCGAKQKHRFISTTKKGPIRFIYLVRDGLFSDPKDRTKFFDLIISVIPFVDPNNSLDVLKKGFAGTGVLPTDEFLYQLSLYIDDPRVLKDICNESQHYKNELLGDRRSGDVSASFWSDDCLVAMMAYKSLFPEDFELLQVRDGYVFSRFQKKRELIREAAANKTSEIEELNEELNDIEQRTKLSEDELTFLYLNIREDARRNLAEIVRYDRTNYKTVEDFLSKVFGDNDRNDDLVRAIDALKDSTTRNQVFLDRISEVSVESESKSELIRSKIASLNEEILDLNRESLKELLANDVDVDKFLLGDDGKPSPLAASHYFSMLRFLLVQGYINESYQIYISHRYNESLTPADEAFLLSLLGNSQTSASQELEKPSTVVMRLTSGMLASGKARNWSLFKWLSLSTGRGKDEDKLASFVRGIQHDHDVSFVCSYVLSRWCVECAITALVTNYGDCLEDVLAAEDISDNEKRAFCHKLMGFSSADPLIDAARDSLRNYASHDDKFLELELGLDGSCIPAIEQQLEGIGYEAQAIDFSGSNQEFLEYVAGKGLFVPTASNILGLASALAGTIIEASDVNSWLVSVSEEACVSFRDHVIKSKNSFISSLIDLLPDGMSLRDDEYAIAMILNGRPLDEDNLNKYVSSLEKKVTDLSLINSSDARSELVEKMKCVNTPANIATYLANPGFDDRLAMFLETDGVPDELTQTFLKNNGIDSVGFIRDCTASEVLSKEALEKVAIGFRGAIDNIQLNGLADDRIKVLINSNVLSVTEANLLSLRDHQVLVPTFASKDLDSYVHLVTPTGEAPCDFLKDEVLGLLGMPGLDADLLNQLAKCLQGDVPLSSRYPDNVNLTLLSKKGFRSSFDELPGVFPSAGGTLRDEIADIIANNIDVLCDAAMSNDLERAVVERLKNSPREEKLFITSRVNFSRDSTSREHLRELFELSNLGEYVALLDGPSSWIEDTDEDNELVESLQSIKMCGVLRRKGEGDKMLAYSMGYSRSGVTTLKKLGD</sequence>
<feature type="domain" description="YobI-like P-loop NTPase" evidence="3">
    <location>
        <begin position="24"/>
        <end position="393"/>
    </location>
</feature>
<keyword evidence="1" id="KW-0175">Coiled coil</keyword>
<dbReference type="AlphaFoldDB" id="A0A7X9TD22"/>
<evidence type="ECO:0000313" key="5">
    <source>
        <dbReference type="Proteomes" id="UP000565613"/>
    </source>
</evidence>
<accession>A0A7X9TD22</accession>
<dbReference type="InterPro" id="IPR027417">
    <property type="entry name" value="P-loop_NTPase"/>
</dbReference>
<evidence type="ECO:0000256" key="2">
    <source>
        <dbReference type="SAM" id="Phobius"/>
    </source>
</evidence>
<dbReference type="Pfam" id="PF20693">
    <property type="entry name" value="YobI-ATPase"/>
    <property type="match status" value="1"/>
</dbReference>
<dbReference type="SUPFAM" id="SSF52540">
    <property type="entry name" value="P-loop containing nucleoside triphosphate hydrolases"/>
    <property type="match status" value="1"/>
</dbReference>
<proteinExistence type="predicted"/>
<dbReference type="InterPro" id="IPR048428">
    <property type="entry name" value="YobI-NTPase"/>
</dbReference>
<dbReference type="Proteomes" id="UP000565613">
    <property type="component" value="Unassembled WGS sequence"/>
</dbReference>
<dbReference type="RefSeq" id="WP_170104760.1">
    <property type="nucleotide sequence ID" value="NZ_JABAGR010000014.1"/>
</dbReference>
<comment type="caution">
    <text evidence="4">The sequence shown here is derived from an EMBL/GenBank/DDBJ whole genome shotgun (WGS) entry which is preliminary data.</text>
</comment>
<keyword evidence="2" id="KW-1133">Transmembrane helix</keyword>
<reference evidence="4 5" key="1">
    <citation type="submission" date="2020-04" db="EMBL/GenBank/DDBJ databases">
        <authorList>
            <person name="Hitch T.C.A."/>
            <person name="Wylensek D."/>
            <person name="Clavel T."/>
        </authorList>
    </citation>
    <scope>NUCLEOTIDE SEQUENCE [LARGE SCALE GENOMIC DNA]</scope>
    <source>
        <strain evidence="4 5">105184</strain>
    </source>
</reference>
<feature type="transmembrane region" description="Helical" evidence="2">
    <location>
        <begin position="143"/>
        <end position="171"/>
    </location>
</feature>
<feature type="coiled-coil region" evidence="1">
    <location>
        <begin position="401"/>
        <end position="435"/>
    </location>
</feature>
<keyword evidence="2" id="KW-0812">Transmembrane</keyword>
<evidence type="ECO:0000259" key="3">
    <source>
        <dbReference type="Pfam" id="PF20693"/>
    </source>
</evidence>
<gene>
    <name evidence="4" type="ORF">HF885_09965</name>
</gene>
<feature type="transmembrane region" description="Helical" evidence="2">
    <location>
        <begin position="116"/>
        <end position="137"/>
    </location>
</feature>
<keyword evidence="2" id="KW-0472">Membrane</keyword>
<protein>
    <recommendedName>
        <fullName evidence="3">YobI-like P-loop NTPase domain-containing protein</fullName>
    </recommendedName>
</protein>